<evidence type="ECO:0000313" key="2">
    <source>
        <dbReference type="EMBL" id="QEG23652.1"/>
    </source>
</evidence>
<dbReference type="EMBL" id="CP042912">
    <property type="protein sequence ID" value="QEG23652.1"/>
    <property type="molecule type" value="Genomic_DNA"/>
</dbReference>
<keyword evidence="1" id="KW-0812">Transmembrane</keyword>
<dbReference type="Proteomes" id="UP000322214">
    <property type="component" value="Chromosome"/>
</dbReference>
<dbReference type="AlphaFoldDB" id="A0A5B9PFX6"/>
<keyword evidence="1" id="KW-1133">Transmembrane helix</keyword>
<protein>
    <submittedName>
        <fullName evidence="2">Uncharacterized protein</fullName>
    </submittedName>
</protein>
<proteinExistence type="predicted"/>
<name>A0A5B9PFX6_9BACT</name>
<accession>A0A5B9PFX6</accession>
<keyword evidence="1" id="KW-0472">Membrane</keyword>
<sequence>MSHSSVNMKSLSLVERKEYEELKHYYSIEAQRLRQQKVFLGLAVVAFIGALAAFHFFEISL</sequence>
<gene>
    <name evidence="2" type="ORF">MFFC18_35530</name>
</gene>
<keyword evidence="3" id="KW-1185">Reference proteome</keyword>
<organism evidence="2 3">
    <name type="scientific">Mariniblastus fucicola</name>
    <dbReference type="NCBI Taxonomy" id="980251"/>
    <lineage>
        <taxon>Bacteria</taxon>
        <taxon>Pseudomonadati</taxon>
        <taxon>Planctomycetota</taxon>
        <taxon>Planctomycetia</taxon>
        <taxon>Pirellulales</taxon>
        <taxon>Pirellulaceae</taxon>
        <taxon>Mariniblastus</taxon>
    </lineage>
</organism>
<reference evidence="2 3" key="1">
    <citation type="submission" date="2019-08" db="EMBL/GenBank/DDBJ databases">
        <title>Deep-cultivation of Planctomycetes and their phenomic and genomic characterization uncovers novel biology.</title>
        <authorList>
            <person name="Wiegand S."/>
            <person name="Jogler M."/>
            <person name="Boedeker C."/>
            <person name="Pinto D."/>
            <person name="Vollmers J."/>
            <person name="Rivas-Marin E."/>
            <person name="Kohn T."/>
            <person name="Peeters S.H."/>
            <person name="Heuer A."/>
            <person name="Rast P."/>
            <person name="Oberbeckmann S."/>
            <person name="Bunk B."/>
            <person name="Jeske O."/>
            <person name="Meyerdierks A."/>
            <person name="Storesund J.E."/>
            <person name="Kallscheuer N."/>
            <person name="Luecker S."/>
            <person name="Lage O.M."/>
            <person name="Pohl T."/>
            <person name="Merkel B.J."/>
            <person name="Hornburger P."/>
            <person name="Mueller R.-W."/>
            <person name="Bruemmer F."/>
            <person name="Labrenz M."/>
            <person name="Spormann A.M."/>
            <person name="Op den Camp H."/>
            <person name="Overmann J."/>
            <person name="Amann R."/>
            <person name="Jetten M.S.M."/>
            <person name="Mascher T."/>
            <person name="Medema M.H."/>
            <person name="Devos D.P."/>
            <person name="Kaster A.-K."/>
            <person name="Ovreas L."/>
            <person name="Rohde M."/>
            <person name="Galperin M.Y."/>
            <person name="Jogler C."/>
        </authorList>
    </citation>
    <scope>NUCLEOTIDE SEQUENCE [LARGE SCALE GENOMIC DNA]</scope>
    <source>
        <strain evidence="2 3">FC18</strain>
    </source>
</reference>
<dbReference type="RefSeq" id="WP_148618942.1">
    <property type="nucleotide sequence ID" value="NZ_CP042912.1"/>
</dbReference>
<evidence type="ECO:0000313" key="3">
    <source>
        <dbReference type="Proteomes" id="UP000322214"/>
    </source>
</evidence>
<feature type="transmembrane region" description="Helical" evidence="1">
    <location>
        <begin position="38"/>
        <end position="57"/>
    </location>
</feature>
<dbReference type="KEGG" id="mff:MFFC18_35530"/>
<evidence type="ECO:0000256" key="1">
    <source>
        <dbReference type="SAM" id="Phobius"/>
    </source>
</evidence>